<comment type="caution">
    <text evidence="6">The sequence shown here is derived from an EMBL/GenBank/DDBJ whole genome shotgun (WGS) entry which is preliminary data.</text>
</comment>
<dbReference type="InterPro" id="IPR000577">
    <property type="entry name" value="Carb_kinase_FGGY"/>
</dbReference>
<dbReference type="SUPFAM" id="SSF53067">
    <property type="entry name" value="Actin-like ATPase domain"/>
    <property type="match status" value="2"/>
</dbReference>
<evidence type="ECO:0000313" key="6">
    <source>
        <dbReference type="EMBL" id="TDW06408.1"/>
    </source>
</evidence>
<name>A0A4R7Z5I7_9FIRM</name>
<dbReference type="PANTHER" id="PTHR43095">
    <property type="entry name" value="SUGAR KINASE"/>
    <property type="match status" value="1"/>
</dbReference>
<evidence type="ECO:0000259" key="4">
    <source>
        <dbReference type="Pfam" id="PF00370"/>
    </source>
</evidence>
<dbReference type="Gene3D" id="3.30.420.40">
    <property type="match status" value="2"/>
</dbReference>
<keyword evidence="2" id="KW-0808">Transferase</keyword>
<dbReference type="PIRSF" id="PIRSF000538">
    <property type="entry name" value="GlpK"/>
    <property type="match status" value="1"/>
</dbReference>
<dbReference type="PANTHER" id="PTHR43095:SF2">
    <property type="entry name" value="GLUCONOKINASE"/>
    <property type="match status" value="1"/>
</dbReference>
<dbReference type="InterPro" id="IPR043129">
    <property type="entry name" value="ATPase_NBD"/>
</dbReference>
<gene>
    <name evidence="6" type="ORF">C8C77_10544</name>
</gene>
<dbReference type="CDD" id="cd07770">
    <property type="entry name" value="ASKHA_NBD_FGGY_GntK"/>
    <property type="match status" value="1"/>
</dbReference>
<dbReference type="AlphaFoldDB" id="A0A4R7Z5I7"/>
<dbReference type="GO" id="GO:0005975">
    <property type="term" value="P:carbohydrate metabolic process"/>
    <property type="evidence" value="ECO:0007669"/>
    <property type="project" value="InterPro"/>
</dbReference>
<evidence type="ECO:0000256" key="2">
    <source>
        <dbReference type="ARBA" id="ARBA00022679"/>
    </source>
</evidence>
<dbReference type="Proteomes" id="UP000294697">
    <property type="component" value="Unassembled WGS sequence"/>
</dbReference>
<comment type="similarity">
    <text evidence="1">Belongs to the FGGY kinase family.</text>
</comment>
<dbReference type="Pfam" id="PF02782">
    <property type="entry name" value="FGGY_C"/>
    <property type="match status" value="1"/>
</dbReference>
<dbReference type="InterPro" id="IPR050406">
    <property type="entry name" value="FGGY_Carb_Kinase"/>
</dbReference>
<dbReference type="InterPro" id="IPR018485">
    <property type="entry name" value="FGGY_C"/>
</dbReference>
<reference evidence="6 7" key="1">
    <citation type="submission" date="2019-03" db="EMBL/GenBank/DDBJ databases">
        <title>Subsurface microbial communities from deep shales in Ohio and West Virginia, USA.</title>
        <authorList>
            <person name="Wrighton K."/>
        </authorList>
    </citation>
    <scope>NUCLEOTIDE SEQUENCE [LARGE SCALE GENOMIC DNA]</scope>
    <source>
        <strain evidence="6 7">MSL9.2</strain>
    </source>
</reference>
<feature type="domain" description="Carbohydrate kinase FGGY C-terminal" evidence="5">
    <location>
        <begin position="253"/>
        <end position="437"/>
    </location>
</feature>
<dbReference type="GO" id="GO:0016301">
    <property type="term" value="F:kinase activity"/>
    <property type="evidence" value="ECO:0007669"/>
    <property type="project" value="UniProtKB-KW"/>
</dbReference>
<evidence type="ECO:0000259" key="5">
    <source>
        <dbReference type="Pfam" id="PF02782"/>
    </source>
</evidence>
<evidence type="ECO:0000256" key="1">
    <source>
        <dbReference type="ARBA" id="ARBA00009156"/>
    </source>
</evidence>
<feature type="domain" description="Carbohydrate kinase FGGY N-terminal" evidence="4">
    <location>
        <begin position="2"/>
        <end position="239"/>
    </location>
</feature>
<evidence type="ECO:0000313" key="7">
    <source>
        <dbReference type="Proteomes" id="UP000294697"/>
    </source>
</evidence>
<protein>
    <submittedName>
        <fullName evidence="6">Gluconokinase</fullName>
    </submittedName>
</protein>
<dbReference type="InterPro" id="IPR018484">
    <property type="entry name" value="FGGY_N"/>
</dbReference>
<organism evidence="6 7">
    <name type="scientific">Halanaerobium saccharolyticum</name>
    <dbReference type="NCBI Taxonomy" id="43595"/>
    <lineage>
        <taxon>Bacteria</taxon>
        <taxon>Bacillati</taxon>
        <taxon>Bacillota</taxon>
        <taxon>Clostridia</taxon>
        <taxon>Halanaerobiales</taxon>
        <taxon>Halanaerobiaceae</taxon>
        <taxon>Halanaerobium</taxon>
    </lineage>
</organism>
<dbReference type="Pfam" id="PF00370">
    <property type="entry name" value="FGGY_N"/>
    <property type="match status" value="1"/>
</dbReference>
<dbReference type="EMBL" id="SODA01000005">
    <property type="protein sequence ID" value="TDW06408.1"/>
    <property type="molecule type" value="Genomic_DNA"/>
</dbReference>
<dbReference type="RefSeq" id="WP_111570655.1">
    <property type="nucleotide sequence ID" value="NZ_QLME01000001.1"/>
</dbReference>
<sequence length="489" mass="55136">MYILALEFSTSAVKVTLFSRAKGIIKNLSKNYEQTTGDMERQSAQLLYNFIIKTAVQLINDLTQAEKNKIELITLVSTWHSFLLLDQDRKPLTEILTWADTSAGETVSKYRKKKKLAQKIYQKTGCPVHSIYPLWKFMNLDKSSFKVDQIYLSSKPEYIFEKLTKSRAISLASASGTGIFNIHDLSWDQEILDFAGLSAKQLSPLKKLNYQAGLTKKAALKLGLKPGLPVLIPGPDGALNQIAAGGLKSKLMTLSVGTSGALRVTSSKAKIPSAPATWCYYGAEGKRIVGAATSGAGNCTQWFKNKIKENDSNFMELENSLKDVNKNKAPIFLPFIYGERCPGWQDKRKAQFCELKGSHLSADLYYSILEGVLFNLYQSYLIIEEMGLKPEKIRISGGITNSEKWLQMAADIFGRKMIVSEFKDSSTMGSIILGLKALGEIKDLSNYQPEAGKVIDFNLERHQFYQSRFEKYKYWYQKTKRKDDYDEYN</sequence>
<proteinExistence type="inferred from homology"/>
<evidence type="ECO:0000256" key="3">
    <source>
        <dbReference type="ARBA" id="ARBA00022777"/>
    </source>
</evidence>
<accession>A0A4R7Z5I7</accession>
<dbReference type="OrthoDB" id="9805576at2"/>
<keyword evidence="3 6" id="KW-0418">Kinase</keyword>